<gene>
    <name evidence="7" type="ORF">LEP1GSC150_0438</name>
</gene>
<dbReference type="AlphaFoldDB" id="M3H655"/>
<protein>
    <submittedName>
        <fullName evidence="7">Sulfate transporter N-terminal domain protein</fullName>
    </submittedName>
</protein>
<evidence type="ECO:0000313" key="7">
    <source>
        <dbReference type="EMBL" id="EMG19869.1"/>
    </source>
</evidence>
<keyword evidence="2 5" id="KW-0812">Transmembrane</keyword>
<evidence type="ECO:0000256" key="1">
    <source>
        <dbReference type="ARBA" id="ARBA00004141"/>
    </source>
</evidence>
<comment type="subcellular location">
    <subcellularLocation>
        <location evidence="1">Membrane</location>
        <topology evidence="1">Multi-pass membrane protein</topology>
    </subcellularLocation>
</comment>
<feature type="domain" description="SLC26A/SulP transporter" evidence="6">
    <location>
        <begin position="15"/>
        <end position="86"/>
    </location>
</feature>
<evidence type="ECO:0000256" key="3">
    <source>
        <dbReference type="ARBA" id="ARBA00022989"/>
    </source>
</evidence>
<accession>M3H655</accession>
<name>M3H655_LEPIT</name>
<dbReference type="InterPro" id="IPR011547">
    <property type="entry name" value="SLC26A/SulP_dom"/>
</dbReference>
<feature type="transmembrane region" description="Helical" evidence="5">
    <location>
        <begin position="21"/>
        <end position="38"/>
    </location>
</feature>
<comment type="caution">
    <text evidence="7">The sequence shown here is derived from an EMBL/GenBank/DDBJ whole genome shotgun (WGS) entry which is preliminary data.</text>
</comment>
<dbReference type="EMBL" id="AFMD02000464">
    <property type="protein sequence ID" value="EMG19869.1"/>
    <property type="molecule type" value="Genomic_DNA"/>
</dbReference>
<dbReference type="Proteomes" id="UP000011778">
    <property type="component" value="Unassembled WGS sequence"/>
</dbReference>
<feature type="non-terminal residue" evidence="7">
    <location>
        <position position="91"/>
    </location>
</feature>
<evidence type="ECO:0000313" key="8">
    <source>
        <dbReference type="Proteomes" id="UP000011778"/>
    </source>
</evidence>
<proteinExistence type="predicted"/>
<evidence type="ECO:0000256" key="2">
    <source>
        <dbReference type="ARBA" id="ARBA00022692"/>
    </source>
</evidence>
<organism evidence="7 8">
    <name type="scientific">Leptospira interrogans serovar Copenhageni str. LT2050</name>
    <dbReference type="NCBI Taxonomy" id="1001598"/>
    <lineage>
        <taxon>Bacteria</taxon>
        <taxon>Pseudomonadati</taxon>
        <taxon>Spirochaetota</taxon>
        <taxon>Spirochaetia</taxon>
        <taxon>Leptospirales</taxon>
        <taxon>Leptospiraceae</taxon>
        <taxon>Leptospira</taxon>
    </lineage>
</organism>
<dbReference type="GO" id="GO:0016020">
    <property type="term" value="C:membrane"/>
    <property type="evidence" value="ECO:0007669"/>
    <property type="project" value="UniProtKB-SubCell"/>
</dbReference>
<sequence length="91" mass="9405">MNILYSFPRVSWDNLRHDFSAGLVVFLISLPLCIGIGFASGAPIVSGLISGIVGGIVISLISKSPLSVSGPAAGLTVIVFDSIKTLGNFND</sequence>
<evidence type="ECO:0000256" key="4">
    <source>
        <dbReference type="ARBA" id="ARBA00023136"/>
    </source>
</evidence>
<keyword evidence="4 5" id="KW-0472">Membrane</keyword>
<keyword evidence="3 5" id="KW-1133">Transmembrane helix</keyword>
<reference evidence="7 8" key="1">
    <citation type="submission" date="2013-02" db="EMBL/GenBank/DDBJ databases">
        <authorList>
            <person name="Harkins D.M."/>
            <person name="Durkin A.S."/>
            <person name="Brinkac L.M."/>
            <person name="Haft D.H."/>
            <person name="Selengut J.D."/>
            <person name="Sanka R."/>
            <person name="DePew J."/>
            <person name="Purushe J."/>
            <person name="Tulsiani S.M."/>
            <person name="Graham G.C."/>
            <person name="Burns M.-A."/>
            <person name="Dohnt M.F."/>
            <person name="Smythe L.D."/>
            <person name="McKay D.B."/>
            <person name="Craig S.B."/>
            <person name="Vinetz J.M."/>
            <person name="Sutton G.G."/>
            <person name="Nierman W.C."/>
            <person name="Fouts D.E."/>
        </authorList>
    </citation>
    <scope>NUCLEOTIDE SEQUENCE [LARGE SCALE GENOMIC DNA]</scope>
    <source>
        <strain evidence="7 8">LT2050</strain>
    </source>
</reference>
<dbReference type="Pfam" id="PF00916">
    <property type="entry name" value="Sulfate_transp"/>
    <property type="match status" value="1"/>
</dbReference>
<evidence type="ECO:0000259" key="6">
    <source>
        <dbReference type="Pfam" id="PF00916"/>
    </source>
</evidence>
<feature type="transmembrane region" description="Helical" evidence="5">
    <location>
        <begin position="44"/>
        <end position="61"/>
    </location>
</feature>
<evidence type="ECO:0000256" key="5">
    <source>
        <dbReference type="SAM" id="Phobius"/>
    </source>
</evidence>